<protein>
    <submittedName>
        <fullName evidence="2">HD domain-containing protein</fullName>
    </submittedName>
</protein>
<dbReference type="Pfam" id="PF01966">
    <property type="entry name" value="HD"/>
    <property type="match status" value="1"/>
</dbReference>
<name>A0A1M4TQR2_9FIRM</name>
<dbReference type="CDD" id="cd00077">
    <property type="entry name" value="HDc"/>
    <property type="match status" value="1"/>
</dbReference>
<dbReference type="RefSeq" id="WP_073269567.1">
    <property type="nucleotide sequence ID" value="NZ_FQTU01000002.1"/>
</dbReference>
<dbReference type="OrthoDB" id="155250at2"/>
<proteinExistence type="predicted"/>
<dbReference type="InterPro" id="IPR003607">
    <property type="entry name" value="HD/PDEase_dom"/>
</dbReference>
<dbReference type="STRING" id="1120975.SAMN02746064_00578"/>
<dbReference type="EMBL" id="FQTU01000002">
    <property type="protein sequence ID" value="SHE46724.1"/>
    <property type="molecule type" value="Genomic_DNA"/>
</dbReference>
<evidence type="ECO:0000313" key="2">
    <source>
        <dbReference type="EMBL" id="SHE46724.1"/>
    </source>
</evidence>
<dbReference type="Proteomes" id="UP000184251">
    <property type="component" value="Unassembled WGS sequence"/>
</dbReference>
<accession>A0A1M4TQR2</accession>
<dbReference type="AlphaFoldDB" id="A0A1M4TQR2"/>
<evidence type="ECO:0000313" key="3">
    <source>
        <dbReference type="Proteomes" id="UP000184251"/>
    </source>
</evidence>
<keyword evidence="3" id="KW-1185">Reference proteome</keyword>
<evidence type="ECO:0000259" key="1">
    <source>
        <dbReference type="Pfam" id="PF01966"/>
    </source>
</evidence>
<organism evidence="2 3">
    <name type="scientific">Alkalibacter saccharofermentans DSM 14828</name>
    <dbReference type="NCBI Taxonomy" id="1120975"/>
    <lineage>
        <taxon>Bacteria</taxon>
        <taxon>Bacillati</taxon>
        <taxon>Bacillota</taxon>
        <taxon>Clostridia</taxon>
        <taxon>Eubacteriales</taxon>
        <taxon>Eubacteriaceae</taxon>
        <taxon>Alkalibacter</taxon>
    </lineage>
</organism>
<dbReference type="InterPro" id="IPR006674">
    <property type="entry name" value="HD_domain"/>
</dbReference>
<gene>
    <name evidence="2" type="ORF">SAMN02746064_00578</name>
</gene>
<reference evidence="2 3" key="1">
    <citation type="submission" date="2016-11" db="EMBL/GenBank/DDBJ databases">
        <authorList>
            <person name="Jaros S."/>
            <person name="Januszkiewicz K."/>
            <person name="Wedrychowicz H."/>
        </authorList>
    </citation>
    <scope>NUCLEOTIDE SEQUENCE [LARGE SCALE GENOMIC DNA]</scope>
    <source>
        <strain evidence="2 3">DSM 14828</strain>
    </source>
</reference>
<dbReference type="SUPFAM" id="SSF109604">
    <property type="entry name" value="HD-domain/PDEase-like"/>
    <property type="match status" value="1"/>
</dbReference>
<dbReference type="Gene3D" id="1.10.3210.10">
    <property type="entry name" value="Hypothetical protein af1432"/>
    <property type="match status" value="1"/>
</dbReference>
<sequence length="160" mass="17956">MIAETILRMIEYFNGDGKRINHALKVYSFASTIGEAETLEAEELKNLKLASILHDIGILESEKKYNSSSGKYQELEGPPIAKDLLDGFGLSDASLDRILYLIGNHHSYGKIDGLDFQILVEADFLVNIYEDIMDRGAIESIRKKIFKTTTGLKIFNSMYG</sequence>
<feature type="domain" description="HD" evidence="1">
    <location>
        <begin position="19"/>
        <end position="112"/>
    </location>
</feature>